<evidence type="ECO:0000256" key="6">
    <source>
        <dbReference type="ARBA" id="ARBA00023012"/>
    </source>
</evidence>
<dbReference type="PRINTS" id="PR00344">
    <property type="entry name" value="BCTRLSENSOR"/>
</dbReference>
<dbReference type="GO" id="GO:0000155">
    <property type="term" value="F:phosphorelay sensor kinase activity"/>
    <property type="evidence" value="ECO:0007669"/>
    <property type="project" value="InterPro"/>
</dbReference>
<feature type="domain" description="Histidine kinase" evidence="9">
    <location>
        <begin position="175"/>
        <end position="392"/>
    </location>
</feature>
<dbReference type="PROSITE" id="PS50110">
    <property type="entry name" value="RESPONSE_REGULATORY"/>
    <property type="match status" value="1"/>
</dbReference>
<feature type="coiled-coil region" evidence="8">
    <location>
        <begin position="127"/>
        <end position="154"/>
    </location>
</feature>
<dbReference type="Proteomes" id="UP000229681">
    <property type="component" value="Unassembled WGS sequence"/>
</dbReference>
<dbReference type="InterPro" id="IPR036890">
    <property type="entry name" value="HATPase_C_sf"/>
</dbReference>
<dbReference type="Gene3D" id="1.10.287.130">
    <property type="match status" value="1"/>
</dbReference>
<keyword evidence="4" id="KW-0808">Transferase</keyword>
<feature type="domain" description="Response regulatory" evidence="10">
    <location>
        <begin position="11"/>
        <end position="128"/>
    </location>
</feature>
<dbReference type="PROSITE" id="PS50109">
    <property type="entry name" value="HIS_KIN"/>
    <property type="match status" value="1"/>
</dbReference>
<evidence type="ECO:0000256" key="3">
    <source>
        <dbReference type="ARBA" id="ARBA00022553"/>
    </source>
</evidence>
<evidence type="ECO:0000256" key="2">
    <source>
        <dbReference type="ARBA" id="ARBA00012438"/>
    </source>
</evidence>
<dbReference type="SMART" id="SM00387">
    <property type="entry name" value="HATPase_c"/>
    <property type="match status" value="1"/>
</dbReference>
<dbReference type="InterPro" id="IPR001789">
    <property type="entry name" value="Sig_transdc_resp-reg_receiver"/>
</dbReference>
<dbReference type="GO" id="GO:0009927">
    <property type="term" value="F:histidine phosphotransfer kinase activity"/>
    <property type="evidence" value="ECO:0007669"/>
    <property type="project" value="TreeGrafter"/>
</dbReference>
<proteinExistence type="predicted"/>
<keyword evidence="5" id="KW-0418">Kinase</keyword>
<reference evidence="11 12" key="1">
    <citation type="submission" date="2017-11" db="EMBL/GenBank/DDBJ databases">
        <title>Evolution of Phototrophy in the Chloroflexi Phylum Driven by Horizontal Gene Transfer.</title>
        <authorList>
            <person name="Ward L.M."/>
            <person name="Hemp J."/>
            <person name="Shih P.M."/>
            <person name="Mcglynn S.E."/>
            <person name="Fischer W."/>
        </authorList>
    </citation>
    <scope>NUCLEOTIDE SEQUENCE [LARGE SCALE GENOMIC DNA]</scope>
    <source>
        <strain evidence="11">JP3_13</strain>
    </source>
</reference>
<dbReference type="FunFam" id="3.30.565.10:FF:000006">
    <property type="entry name" value="Sensor histidine kinase WalK"/>
    <property type="match status" value="1"/>
</dbReference>
<dbReference type="PANTHER" id="PTHR43047">
    <property type="entry name" value="TWO-COMPONENT HISTIDINE PROTEIN KINASE"/>
    <property type="match status" value="1"/>
</dbReference>
<keyword evidence="8" id="KW-0175">Coiled coil</keyword>
<name>A0A2M8PDX5_9CHLR</name>
<dbReference type="Gene3D" id="3.30.565.10">
    <property type="entry name" value="Histidine kinase-like ATPase, C-terminal domain"/>
    <property type="match status" value="1"/>
</dbReference>
<evidence type="ECO:0000256" key="4">
    <source>
        <dbReference type="ARBA" id="ARBA00022679"/>
    </source>
</evidence>
<dbReference type="SUPFAM" id="SSF47384">
    <property type="entry name" value="Homodimeric domain of signal transducing histidine kinase"/>
    <property type="match status" value="1"/>
</dbReference>
<dbReference type="AlphaFoldDB" id="A0A2M8PDX5"/>
<dbReference type="InterPro" id="IPR005467">
    <property type="entry name" value="His_kinase_dom"/>
</dbReference>
<dbReference type="SUPFAM" id="SSF55874">
    <property type="entry name" value="ATPase domain of HSP90 chaperone/DNA topoisomerase II/histidine kinase"/>
    <property type="match status" value="1"/>
</dbReference>
<evidence type="ECO:0000256" key="5">
    <source>
        <dbReference type="ARBA" id="ARBA00022777"/>
    </source>
</evidence>
<dbReference type="EMBL" id="PGTM01000114">
    <property type="protein sequence ID" value="PJF35755.1"/>
    <property type="molecule type" value="Genomic_DNA"/>
</dbReference>
<dbReference type="InterPro" id="IPR004358">
    <property type="entry name" value="Sig_transdc_His_kin-like_C"/>
</dbReference>
<evidence type="ECO:0000256" key="8">
    <source>
        <dbReference type="SAM" id="Coils"/>
    </source>
</evidence>
<evidence type="ECO:0000259" key="10">
    <source>
        <dbReference type="PROSITE" id="PS50110"/>
    </source>
</evidence>
<gene>
    <name evidence="11" type="ORF">CUN49_08960</name>
</gene>
<keyword evidence="6" id="KW-0902">Two-component regulatory system</keyword>
<dbReference type="SUPFAM" id="SSF52172">
    <property type="entry name" value="CheY-like"/>
    <property type="match status" value="1"/>
</dbReference>
<comment type="catalytic activity">
    <reaction evidence="1">
        <text>ATP + protein L-histidine = ADP + protein N-phospho-L-histidine.</text>
        <dbReference type="EC" id="2.7.13.3"/>
    </reaction>
</comment>
<dbReference type="GO" id="GO:0005886">
    <property type="term" value="C:plasma membrane"/>
    <property type="evidence" value="ECO:0007669"/>
    <property type="project" value="TreeGrafter"/>
</dbReference>
<dbReference type="EC" id="2.7.13.3" evidence="2"/>
<dbReference type="Gene3D" id="3.40.50.2300">
    <property type="match status" value="1"/>
</dbReference>
<evidence type="ECO:0000313" key="12">
    <source>
        <dbReference type="Proteomes" id="UP000229681"/>
    </source>
</evidence>
<evidence type="ECO:0000256" key="7">
    <source>
        <dbReference type="PROSITE-ProRule" id="PRU00169"/>
    </source>
</evidence>
<evidence type="ECO:0000313" key="11">
    <source>
        <dbReference type="EMBL" id="PJF35755.1"/>
    </source>
</evidence>
<dbReference type="PANTHER" id="PTHR43047:SF72">
    <property type="entry name" value="OSMOSENSING HISTIDINE PROTEIN KINASE SLN1"/>
    <property type="match status" value="1"/>
</dbReference>
<comment type="caution">
    <text evidence="7">Lacks conserved residue(s) required for the propagation of feature annotation.</text>
</comment>
<accession>A0A2M8PDX5</accession>
<evidence type="ECO:0000259" key="9">
    <source>
        <dbReference type="PROSITE" id="PS50109"/>
    </source>
</evidence>
<dbReference type="Pfam" id="PF02518">
    <property type="entry name" value="HATPase_c"/>
    <property type="match status" value="1"/>
</dbReference>
<comment type="caution">
    <text evidence="11">The sequence shown here is derived from an EMBL/GenBank/DDBJ whole genome shotgun (WGS) entry which is preliminary data.</text>
</comment>
<organism evidence="11 12">
    <name type="scientific">Candidatus Thermofonsia Clade 1 bacterium</name>
    <dbReference type="NCBI Taxonomy" id="2364210"/>
    <lineage>
        <taxon>Bacteria</taxon>
        <taxon>Bacillati</taxon>
        <taxon>Chloroflexota</taxon>
        <taxon>Candidatus Thermofontia</taxon>
        <taxon>Candidatus Thermofonsia Clade 1</taxon>
    </lineage>
</organism>
<dbReference type="InterPro" id="IPR036097">
    <property type="entry name" value="HisK_dim/P_sf"/>
</dbReference>
<dbReference type="InterPro" id="IPR011006">
    <property type="entry name" value="CheY-like_superfamily"/>
</dbReference>
<protein>
    <recommendedName>
        <fullName evidence="2">histidine kinase</fullName>
        <ecNumber evidence="2">2.7.13.3</ecNumber>
    </recommendedName>
</protein>
<sequence>MAVKSQEVEGRVLFVAERDQRRAKDTVSVGQIVYSVRRAHTSDLAQLQQLLKSERPDVLILELSLAEAFGAQGCAQLKQGAHAPLLVIALAAPRTPESEQLALALGADDLLDLPWRPEESLLRLRTLLRLHRQTKALRQENQQLRQALSEQELRLKVALTSSQEYSVLRDSIVHNAVHEMSTPLLQVKSSISMLDGAVRALSEDNNLATMLDFAKQALTRLENVLENFRHLARSLDLKIEPMYLEDSINLALRALSRRWASAHKVHRVQVVHEALPAVLGDKHAVAQVLQQLIDNALKFSDETQPVELIARRNSDGVRISVRDRGVGMEADQIERIFREFYQSDISARRRFEGVGIGLAIVKLILDRLGVQIQVESQVNVGSTFSFTLKVAPLS</sequence>
<dbReference type="InterPro" id="IPR003594">
    <property type="entry name" value="HATPase_dom"/>
</dbReference>
<keyword evidence="3" id="KW-0597">Phosphoprotein</keyword>
<evidence type="ECO:0000256" key="1">
    <source>
        <dbReference type="ARBA" id="ARBA00000085"/>
    </source>
</evidence>